<comment type="similarity">
    <text evidence="3">Belongs to the class-II pyridoxal-phosphate-dependent aminotransferase family. Histidinol-phosphate aminotransferase subfamily.</text>
</comment>
<evidence type="ECO:0000256" key="1">
    <source>
        <dbReference type="ARBA" id="ARBA00001933"/>
    </source>
</evidence>
<keyword evidence="5 13" id="KW-0032">Aminotransferase</keyword>
<sequence length="350" mass="36384">MSSALAAAHAARTDGMTRLHLSENVHGASPAAIRAASAALASVSVYPDPARAGVAEAVAAHHRLAPAQVAVANGSDELVLLTSLALGDPAKPGLTTAGTFPGYETCLTTGGRGCTALPLSGGRLDVERFAAELPRHGIGYVCNPHNPSGAVLDRDELAHLVRAAGSSGVPLVFDEAYLEFADPDTPQVRDHLDGDAPVVALRTLSKAYGLAALRIGYAIGAAGQLAALRAAQGTMPFSANTIAQAAAIAALADQDHLEDVRKSNVDRREWFYAQLAARGRGFLPSVTNFVAVAVTDSRTAQDRLAAEHRILVRDAGLFGFPGHLRVSLGHQDDLLRLLDALDEIAPVEGK</sequence>
<accession>A0ABS5A6J5</accession>
<dbReference type="Gene3D" id="3.40.640.10">
    <property type="entry name" value="Type I PLP-dependent aspartate aminotransferase-like (Major domain)"/>
    <property type="match status" value="1"/>
</dbReference>
<evidence type="ECO:0000256" key="5">
    <source>
        <dbReference type="ARBA" id="ARBA00022576"/>
    </source>
</evidence>
<evidence type="ECO:0000259" key="12">
    <source>
        <dbReference type="Pfam" id="PF00155"/>
    </source>
</evidence>
<evidence type="ECO:0000256" key="11">
    <source>
        <dbReference type="RuleBase" id="RU003693"/>
    </source>
</evidence>
<dbReference type="CDD" id="cd00609">
    <property type="entry name" value="AAT_like"/>
    <property type="match status" value="1"/>
</dbReference>
<keyword evidence="7 13" id="KW-0808">Transferase</keyword>
<dbReference type="InterPro" id="IPR015422">
    <property type="entry name" value="PyrdxlP-dep_Trfase_small"/>
</dbReference>
<evidence type="ECO:0000256" key="9">
    <source>
        <dbReference type="ARBA" id="ARBA00023102"/>
    </source>
</evidence>
<dbReference type="InterPro" id="IPR050106">
    <property type="entry name" value="HistidinolP_aminotransfase"/>
</dbReference>
<dbReference type="Gene3D" id="3.90.1150.10">
    <property type="entry name" value="Aspartate Aminotransferase, domain 1"/>
    <property type="match status" value="1"/>
</dbReference>
<dbReference type="RefSeq" id="WP_209706424.1">
    <property type="nucleotide sequence ID" value="NZ_JAGIOO010000001.1"/>
</dbReference>
<evidence type="ECO:0000256" key="6">
    <source>
        <dbReference type="ARBA" id="ARBA00022605"/>
    </source>
</evidence>
<dbReference type="Pfam" id="PF00155">
    <property type="entry name" value="Aminotran_1_2"/>
    <property type="match status" value="1"/>
</dbReference>
<evidence type="ECO:0000313" key="14">
    <source>
        <dbReference type="Proteomes" id="UP001519363"/>
    </source>
</evidence>
<keyword evidence="9" id="KW-0368">Histidine biosynthesis</keyword>
<keyword evidence="14" id="KW-1185">Reference proteome</keyword>
<keyword evidence="8 11" id="KW-0663">Pyridoxal phosphate</keyword>
<reference evidence="13 14" key="1">
    <citation type="submission" date="2021-03" db="EMBL/GenBank/DDBJ databases">
        <title>Sequencing the genomes of 1000 actinobacteria strains.</title>
        <authorList>
            <person name="Klenk H.-P."/>
        </authorList>
    </citation>
    <scope>NUCLEOTIDE SEQUENCE [LARGE SCALE GENOMIC DNA]</scope>
    <source>
        <strain evidence="13 14">DSM 44580</strain>
    </source>
</reference>
<dbReference type="InterPro" id="IPR015424">
    <property type="entry name" value="PyrdxlP-dep_Trfase"/>
</dbReference>
<evidence type="ECO:0000256" key="7">
    <source>
        <dbReference type="ARBA" id="ARBA00022679"/>
    </source>
</evidence>
<dbReference type="PROSITE" id="PS00599">
    <property type="entry name" value="AA_TRANSFER_CLASS_2"/>
    <property type="match status" value="1"/>
</dbReference>
<comment type="catalytic activity">
    <reaction evidence="10">
        <text>L-histidinol phosphate + 2-oxoglutarate = 3-(imidazol-4-yl)-2-oxopropyl phosphate + L-glutamate</text>
        <dbReference type="Rhea" id="RHEA:23744"/>
        <dbReference type="ChEBI" id="CHEBI:16810"/>
        <dbReference type="ChEBI" id="CHEBI:29985"/>
        <dbReference type="ChEBI" id="CHEBI:57766"/>
        <dbReference type="ChEBI" id="CHEBI:57980"/>
        <dbReference type="EC" id="2.6.1.9"/>
    </reaction>
</comment>
<organism evidence="13 14">
    <name type="scientific">Crossiella equi</name>
    <dbReference type="NCBI Taxonomy" id="130796"/>
    <lineage>
        <taxon>Bacteria</taxon>
        <taxon>Bacillati</taxon>
        <taxon>Actinomycetota</taxon>
        <taxon>Actinomycetes</taxon>
        <taxon>Pseudonocardiales</taxon>
        <taxon>Pseudonocardiaceae</taxon>
        <taxon>Crossiella</taxon>
    </lineage>
</organism>
<feature type="domain" description="Aminotransferase class I/classII large" evidence="12">
    <location>
        <begin position="26"/>
        <end position="340"/>
    </location>
</feature>
<protein>
    <recommendedName>
        <fullName evidence="4">histidinol-phosphate transaminase</fullName>
        <ecNumber evidence="4">2.6.1.9</ecNumber>
    </recommendedName>
</protein>
<dbReference type="Proteomes" id="UP001519363">
    <property type="component" value="Unassembled WGS sequence"/>
</dbReference>
<comment type="pathway">
    <text evidence="2">Amino-acid biosynthesis; L-histidine biosynthesis; L-histidine from 5-phospho-alpha-D-ribose 1-diphosphate: step 7/9.</text>
</comment>
<evidence type="ECO:0000256" key="10">
    <source>
        <dbReference type="ARBA" id="ARBA00047481"/>
    </source>
</evidence>
<dbReference type="EMBL" id="JAGIOO010000001">
    <property type="protein sequence ID" value="MBP2472218.1"/>
    <property type="molecule type" value="Genomic_DNA"/>
</dbReference>
<gene>
    <name evidence="13" type="ORF">JOF53_001090</name>
</gene>
<proteinExistence type="inferred from homology"/>
<evidence type="ECO:0000256" key="3">
    <source>
        <dbReference type="ARBA" id="ARBA00007970"/>
    </source>
</evidence>
<dbReference type="InterPro" id="IPR015421">
    <property type="entry name" value="PyrdxlP-dep_Trfase_major"/>
</dbReference>
<dbReference type="PANTHER" id="PTHR43643">
    <property type="entry name" value="HISTIDINOL-PHOSPHATE AMINOTRANSFERASE 2"/>
    <property type="match status" value="1"/>
</dbReference>
<dbReference type="PANTHER" id="PTHR43643:SF6">
    <property type="entry name" value="HISTIDINOL-PHOSPHATE AMINOTRANSFERASE"/>
    <property type="match status" value="1"/>
</dbReference>
<comment type="cofactor">
    <cofactor evidence="1 11">
        <name>pyridoxal 5'-phosphate</name>
        <dbReference type="ChEBI" id="CHEBI:597326"/>
    </cofactor>
</comment>
<evidence type="ECO:0000256" key="2">
    <source>
        <dbReference type="ARBA" id="ARBA00005011"/>
    </source>
</evidence>
<comment type="caution">
    <text evidence="13">The sequence shown here is derived from an EMBL/GenBank/DDBJ whole genome shotgun (WGS) entry which is preliminary data.</text>
</comment>
<dbReference type="SUPFAM" id="SSF53383">
    <property type="entry name" value="PLP-dependent transferases"/>
    <property type="match status" value="1"/>
</dbReference>
<evidence type="ECO:0000256" key="8">
    <source>
        <dbReference type="ARBA" id="ARBA00022898"/>
    </source>
</evidence>
<evidence type="ECO:0000256" key="4">
    <source>
        <dbReference type="ARBA" id="ARBA00012748"/>
    </source>
</evidence>
<name>A0ABS5A6J5_9PSEU</name>
<dbReference type="EC" id="2.6.1.9" evidence="4"/>
<dbReference type="GO" id="GO:0004400">
    <property type="term" value="F:histidinol-phosphate transaminase activity"/>
    <property type="evidence" value="ECO:0007669"/>
    <property type="project" value="UniProtKB-EC"/>
</dbReference>
<evidence type="ECO:0000313" key="13">
    <source>
        <dbReference type="EMBL" id="MBP2472218.1"/>
    </source>
</evidence>
<keyword evidence="6" id="KW-0028">Amino-acid biosynthesis</keyword>
<dbReference type="InterPro" id="IPR001917">
    <property type="entry name" value="Aminotrans_II_pyridoxalP_BS"/>
</dbReference>
<dbReference type="InterPro" id="IPR004839">
    <property type="entry name" value="Aminotransferase_I/II_large"/>
</dbReference>